<feature type="domain" description="PIN" evidence="5">
    <location>
        <begin position="129"/>
        <end position="275"/>
    </location>
</feature>
<dbReference type="InterPro" id="IPR002716">
    <property type="entry name" value="PIN_dom"/>
</dbReference>
<keyword evidence="3" id="KW-0378">Hydrolase</keyword>
<proteinExistence type="predicted"/>
<evidence type="ECO:0000313" key="6">
    <source>
        <dbReference type="EMBL" id="MFI0797022.1"/>
    </source>
</evidence>
<dbReference type="InterPro" id="IPR029060">
    <property type="entry name" value="PIN-like_dom_sf"/>
</dbReference>
<dbReference type="EMBL" id="JBIRPU010000041">
    <property type="protein sequence ID" value="MFI0797022.1"/>
    <property type="molecule type" value="Genomic_DNA"/>
</dbReference>
<dbReference type="Gene3D" id="3.40.50.1010">
    <property type="entry name" value="5'-nuclease"/>
    <property type="match status" value="1"/>
</dbReference>
<evidence type="ECO:0000256" key="2">
    <source>
        <dbReference type="ARBA" id="ARBA00022723"/>
    </source>
</evidence>
<sequence>MLITPMPGVHRNNLRQSLVHLHQAVVNIRGGATNPAMHPVFPYLDWANEVRRQLGTQIRASSLNVLVPPDRYQLLMSAAASLYGKPDGADMVLNSLLAVELDERTRAFEEAIAGLDDQVKRFERTGRLVVLDSNVYLHHPQRLEEMDLSEALGTRMDRIHILVPMVVVDELDALKQHSKAHSRWRAGYTTAVLDRHVLLPDGFGALRSEDSSGRRVTFQIMLDSPGHVRLPINDDEIVDRVLSVEPLAGRQVTMVTYDVGMRRRAKAAGLEVVKLEQDLGEEPKAP</sequence>
<dbReference type="Pfam" id="PF13638">
    <property type="entry name" value="PIN_4"/>
    <property type="match status" value="1"/>
</dbReference>
<gene>
    <name evidence="6" type="ORF">ACH4OY_30720</name>
</gene>
<evidence type="ECO:0000256" key="4">
    <source>
        <dbReference type="ARBA" id="ARBA00022842"/>
    </source>
</evidence>
<keyword evidence="1" id="KW-0540">Nuclease</keyword>
<organism evidence="6 7">
    <name type="scientific">Micromonospora rubida</name>
    <dbReference type="NCBI Taxonomy" id="2697657"/>
    <lineage>
        <taxon>Bacteria</taxon>
        <taxon>Bacillati</taxon>
        <taxon>Actinomycetota</taxon>
        <taxon>Actinomycetes</taxon>
        <taxon>Micromonosporales</taxon>
        <taxon>Micromonosporaceae</taxon>
        <taxon>Micromonospora</taxon>
    </lineage>
</organism>
<reference evidence="6 7" key="1">
    <citation type="submission" date="2024-10" db="EMBL/GenBank/DDBJ databases">
        <title>The Natural Products Discovery Center: Release of the First 8490 Sequenced Strains for Exploring Actinobacteria Biosynthetic Diversity.</title>
        <authorList>
            <person name="Kalkreuter E."/>
            <person name="Kautsar S.A."/>
            <person name="Yang D."/>
            <person name="Bader C.D."/>
            <person name="Teijaro C.N."/>
            <person name="Fluegel L."/>
            <person name="Davis C.M."/>
            <person name="Simpson J.R."/>
            <person name="Lauterbach L."/>
            <person name="Steele A.D."/>
            <person name="Gui C."/>
            <person name="Meng S."/>
            <person name="Li G."/>
            <person name="Viehrig K."/>
            <person name="Ye F."/>
            <person name="Su P."/>
            <person name="Kiefer A.F."/>
            <person name="Nichols A."/>
            <person name="Cepeda A.J."/>
            <person name="Yan W."/>
            <person name="Fan B."/>
            <person name="Jiang Y."/>
            <person name="Adhikari A."/>
            <person name="Zheng C.-J."/>
            <person name="Schuster L."/>
            <person name="Cowan T.M."/>
            <person name="Smanski M.J."/>
            <person name="Chevrette M.G."/>
            <person name="De Carvalho L.P.S."/>
            <person name="Shen B."/>
        </authorList>
    </citation>
    <scope>NUCLEOTIDE SEQUENCE [LARGE SCALE GENOMIC DNA]</scope>
    <source>
        <strain evidence="6 7">NPDC021253</strain>
    </source>
</reference>
<dbReference type="RefSeq" id="WP_396685664.1">
    <property type="nucleotide sequence ID" value="NZ_JBIRPU010000041.1"/>
</dbReference>
<dbReference type="SUPFAM" id="SSF88723">
    <property type="entry name" value="PIN domain-like"/>
    <property type="match status" value="1"/>
</dbReference>
<accession>A0ABW7SWD9</accession>
<evidence type="ECO:0000256" key="3">
    <source>
        <dbReference type="ARBA" id="ARBA00022801"/>
    </source>
</evidence>
<name>A0ABW7SWD9_9ACTN</name>
<evidence type="ECO:0000256" key="1">
    <source>
        <dbReference type="ARBA" id="ARBA00022722"/>
    </source>
</evidence>
<evidence type="ECO:0000313" key="7">
    <source>
        <dbReference type="Proteomes" id="UP001611075"/>
    </source>
</evidence>
<evidence type="ECO:0000259" key="5">
    <source>
        <dbReference type="Pfam" id="PF13638"/>
    </source>
</evidence>
<dbReference type="Proteomes" id="UP001611075">
    <property type="component" value="Unassembled WGS sequence"/>
</dbReference>
<keyword evidence="4" id="KW-0460">Magnesium</keyword>
<keyword evidence="2" id="KW-0479">Metal-binding</keyword>
<protein>
    <submittedName>
        <fullName evidence="6">PIN domain-containing protein</fullName>
    </submittedName>
</protein>
<comment type="caution">
    <text evidence="6">The sequence shown here is derived from an EMBL/GenBank/DDBJ whole genome shotgun (WGS) entry which is preliminary data.</text>
</comment>
<keyword evidence="7" id="KW-1185">Reference proteome</keyword>